<dbReference type="GO" id="GO:0015833">
    <property type="term" value="P:peptide transport"/>
    <property type="evidence" value="ECO:0007669"/>
    <property type="project" value="TreeGrafter"/>
</dbReference>
<dbReference type="Gene3D" id="3.40.190.10">
    <property type="entry name" value="Periplasmic binding protein-like II"/>
    <property type="match status" value="1"/>
</dbReference>
<evidence type="ECO:0000256" key="2">
    <source>
        <dbReference type="ARBA" id="ARBA00005695"/>
    </source>
</evidence>
<evidence type="ECO:0000313" key="7">
    <source>
        <dbReference type="Proteomes" id="UP000581135"/>
    </source>
</evidence>
<name>A0A839SNY8_9PROT</name>
<keyword evidence="4" id="KW-0732">Signal</keyword>
<protein>
    <submittedName>
        <fullName evidence="6">Peptide/nickel transport system substrate-binding protein</fullName>
    </submittedName>
</protein>
<dbReference type="Pfam" id="PF00496">
    <property type="entry name" value="SBP_bac_5"/>
    <property type="match status" value="1"/>
</dbReference>
<dbReference type="GO" id="GO:1904680">
    <property type="term" value="F:peptide transmembrane transporter activity"/>
    <property type="evidence" value="ECO:0007669"/>
    <property type="project" value="TreeGrafter"/>
</dbReference>
<evidence type="ECO:0000256" key="4">
    <source>
        <dbReference type="ARBA" id="ARBA00022729"/>
    </source>
</evidence>
<evidence type="ECO:0000256" key="1">
    <source>
        <dbReference type="ARBA" id="ARBA00004418"/>
    </source>
</evidence>
<dbReference type="PANTHER" id="PTHR30290">
    <property type="entry name" value="PERIPLASMIC BINDING COMPONENT OF ABC TRANSPORTER"/>
    <property type="match status" value="1"/>
</dbReference>
<organism evidence="6 7">
    <name type="scientific">Limibacillus halophilus</name>
    <dbReference type="NCBI Taxonomy" id="1579333"/>
    <lineage>
        <taxon>Bacteria</taxon>
        <taxon>Pseudomonadati</taxon>
        <taxon>Pseudomonadota</taxon>
        <taxon>Alphaproteobacteria</taxon>
        <taxon>Rhodospirillales</taxon>
        <taxon>Rhodovibrionaceae</taxon>
        <taxon>Limibacillus</taxon>
    </lineage>
</organism>
<dbReference type="GO" id="GO:0030288">
    <property type="term" value="C:outer membrane-bounded periplasmic space"/>
    <property type="evidence" value="ECO:0007669"/>
    <property type="project" value="UniProtKB-ARBA"/>
</dbReference>
<dbReference type="Proteomes" id="UP000581135">
    <property type="component" value="Unassembled WGS sequence"/>
</dbReference>
<comment type="similarity">
    <text evidence="2">Belongs to the bacterial solute-binding protein 5 family.</text>
</comment>
<dbReference type="PIRSF" id="PIRSF002741">
    <property type="entry name" value="MppA"/>
    <property type="match status" value="1"/>
</dbReference>
<dbReference type="PROSITE" id="PS51318">
    <property type="entry name" value="TAT"/>
    <property type="match status" value="1"/>
</dbReference>
<feature type="domain" description="Solute-binding protein family 5" evidence="5">
    <location>
        <begin position="77"/>
        <end position="431"/>
    </location>
</feature>
<dbReference type="GO" id="GO:0043190">
    <property type="term" value="C:ATP-binding cassette (ABC) transporter complex"/>
    <property type="evidence" value="ECO:0007669"/>
    <property type="project" value="InterPro"/>
</dbReference>
<dbReference type="SUPFAM" id="SSF53850">
    <property type="entry name" value="Periplasmic binding protein-like II"/>
    <property type="match status" value="1"/>
</dbReference>
<reference evidence="6 7" key="1">
    <citation type="submission" date="2020-08" db="EMBL/GenBank/DDBJ databases">
        <title>Genomic Encyclopedia of Type Strains, Phase III (KMG-III): the genomes of soil and plant-associated and newly described type strains.</title>
        <authorList>
            <person name="Whitman W."/>
        </authorList>
    </citation>
    <scope>NUCLEOTIDE SEQUENCE [LARGE SCALE GENOMIC DNA]</scope>
    <source>
        <strain evidence="6 7">CECT 8803</strain>
    </source>
</reference>
<dbReference type="InterPro" id="IPR039424">
    <property type="entry name" value="SBP_5"/>
</dbReference>
<proteinExistence type="inferred from homology"/>
<dbReference type="AlphaFoldDB" id="A0A839SNY8"/>
<dbReference type="InterPro" id="IPR000914">
    <property type="entry name" value="SBP_5_dom"/>
</dbReference>
<keyword evidence="3" id="KW-0813">Transport</keyword>
<sequence length="512" mass="57240">MFTRRQFVKAGVAGVAGGMLLPGFARPAIAASRGGTLRVALTADPLSFDPHLTGNLQGRGATQAIHDTLFGISETGELAPMLVESWEQPDNRTYLLHLRSGVRFHDGTPFNAEAVIYNIERIRNPDTKSIRAGEIKALDTIEAIDDLTIKMVLQYPFAAFLFPFTDVAGCIGSPTAFEKYGVGKSGLNPVGTGPFKLVSYSQDTETVMERNGDYWDDGKPYIDRLILRPIPTDSTRLTELETGGVDIAEGLPLQNIAPLREKADIIVSERVGFQWEYFGFNAKEGFPFSNHKLRQAFQWLIDREALHQAAYFGTGSIGFSGILPGHPFHDPTYRPYSFNMDMAKKLLDESGVGSAEITAYLRPEPIKQRAAQIVQAMAADVGIKINLEQVDYANHRAKLRSGDLPMDMHGWWGYRPDPDQYLNILLSSDGSYAEFHGYNNPAMDELFRSQRAETDQAKRRAYFRKIVEMMNEDAIYVPWHYSSDFKGLSPKVKGFRHAADSIIQYKYLSLED</sequence>
<dbReference type="InterPro" id="IPR006311">
    <property type="entry name" value="TAT_signal"/>
</dbReference>
<keyword evidence="7" id="KW-1185">Reference proteome</keyword>
<evidence type="ECO:0000313" key="6">
    <source>
        <dbReference type="EMBL" id="MBB3064521.1"/>
    </source>
</evidence>
<accession>A0A839SNY8</accession>
<dbReference type="Gene3D" id="3.10.105.10">
    <property type="entry name" value="Dipeptide-binding Protein, Domain 3"/>
    <property type="match status" value="1"/>
</dbReference>
<dbReference type="PANTHER" id="PTHR30290:SF9">
    <property type="entry name" value="OLIGOPEPTIDE-BINDING PROTEIN APPA"/>
    <property type="match status" value="1"/>
</dbReference>
<evidence type="ECO:0000256" key="3">
    <source>
        <dbReference type="ARBA" id="ARBA00022448"/>
    </source>
</evidence>
<comment type="caution">
    <text evidence="6">The sequence shown here is derived from an EMBL/GenBank/DDBJ whole genome shotgun (WGS) entry which is preliminary data.</text>
</comment>
<comment type="subcellular location">
    <subcellularLocation>
        <location evidence="1">Periplasm</location>
    </subcellularLocation>
</comment>
<evidence type="ECO:0000259" key="5">
    <source>
        <dbReference type="Pfam" id="PF00496"/>
    </source>
</evidence>
<dbReference type="RefSeq" id="WP_183415339.1">
    <property type="nucleotide sequence ID" value="NZ_JACHXA010000002.1"/>
</dbReference>
<gene>
    <name evidence="6" type="ORF">FHR98_000793</name>
</gene>
<dbReference type="EMBL" id="JACHXA010000002">
    <property type="protein sequence ID" value="MBB3064521.1"/>
    <property type="molecule type" value="Genomic_DNA"/>
</dbReference>
<dbReference type="InterPro" id="IPR030678">
    <property type="entry name" value="Peptide/Ni-bd"/>
</dbReference>